<accession>A0A174DUZ5</accession>
<dbReference type="Pfam" id="PF02255">
    <property type="entry name" value="PTS_IIA"/>
    <property type="match status" value="1"/>
</dbReference>
<comment type="cofactor">
    <cofactor evidence="6">
        <name>Mg(2+)</name>
        <dbReference type="ChEBI" id="CHEBI:18420"/>
    </cofactor>
    <text evidence="6">Binds 1 Mg(2+) ion per trimer.</text>
</comment>
<dbReference type="EMBL" id="CZAB01000004">
    <property type="protein sequence ID" value="CUO28079.1"/>
    <property type="molecule type" value="Genomic_DNA"/>
</dbReference>
<evidence type="ECO:0000256" key="2">
    <source>
        <dbReference type="ARBA" id="ARBA00022597"/>
    </source>
</evidence>
<dbReference type="PIRSF" id="PIRSF000699">
    <property type="entry name" value="PTS_IILac_III"/>
    <property type="match status" value="1"/>
</dbReference>
<evidence type="ECO:0000313" key="8">
    <source>
        <dbReference type="EMBL" id="CUO28079.1"/>
    </source>
</evidence>
<dbReference type="PANTHER" id="PTHR34382:SF7">
    <property type="entry name" value="PTS SYSTEM N,N'-DIACETYLCHITOBIOSE-SPECIFIC EIIA COMPONENT"/>
    <property type="match status" value="1"/>
</dbReference>
<feature type="binding site" evidence="6">
    <location>
        <position position="83"/>
    </location>
    <ligand>
        <name>Mg(2+)</name>
        <dbReference type="ChEBI" id="CHEBI:18420"/>
        <note>ligand shared between all trimeric partners</note>
    </ligand>
</feature>
<gene>
    <name evidence="8" type="primary">gmuA_2</name>
    <name evidence="8" type="ORF">ERS852480_00785</name>
</gene>
<evidence type="ECO:0000256" key="3">
    <source>
        <dbReference type="ARBA" id="ARBA00022679"/>
    </source>
</evidence>
<keyword evidence="1" id="KW-0813">Transport</keyword>
<evidence type="ECO:0000256" key="1">
    <source>
        <dbReference type="ARBA" id="ARBA00022448"/>
    </source>
</evidence>
<feature type="modified residue" description="Phosphohistidine; by HPr" evidence="7">
    <location>
        <position position="80"/>
    </location>
</feature>
<evidence type="ECO:0000256" key="5">
    <source>
        <dbReference type="PIRSR" id="PIRSR000699-1"/>
    </source>
</evidence>
<dbReference type="PANTHER" id="PTHR34382">
    <property type="entry name" value="PTS SYSTEM N,N'-DIACETYLCHITOBIOSE-SPECIFIC EIIA COMPONENT"/>
    <property type="match status" value="1"/>
</dbReference>
<keyword evidence="6" id="KW-0460">Magnesium</keyword>
<reference evidence="8 9" key="1">
    <citation type="submission" date="2015-09" db="EMBL/GenBank/DDBJ databases">
        <authorList>
            <consortium name="Pathogen Informatics"/>
        </authorList>
    </citation>
    <scope>NUCLEOTIDE SEQUENCE [LARGE SCALE GENOMIC DNA]</scope>
    <source>
        <strain evidence="8 9">2789STDY5834865</strain>
    </source>
</reference>
<keyword evidence="4" id="KW-0598">Phosphotransferase system</keyword>
<dbReference type="PROSITE" id="PS51095">
    <property type="entry name" value="PTS_EIIA_TYPE_3"/>
    <property type="match status" value="1"/>
</dbReference>
<keyword evidence="2" id="KW-0762">Sugar transport</keyword>
<protein>
    <submittedName>
        <fullName evidence="8">PTS system cellobiose-specific transporter subunit IIA</fullName>
        <ecNumber evidence="8">2.7.1.-</ecNumber>
    </submittedName>
</protein>
<organism evidence="8 9">
    <name type="scientific">Enterocloster clostridioformis</name>
    <dbReference type="NCBI Taxonomy" id="1531"/>
    <lineage>
        <taxon>Bacteria</taxon>
        <taxon>Bacillati</taxon>
        <taxon>Bacillota</taxon>
        <taxon>Clostridia</taxon>
        <taxon>Lachnospirales</taxon>
        <taxon>Lachnospiraceae</taxon>
        <taxon>Enterocloster</taxon>
    </lineage>
</organism>
<evidence type="ECO:0000313" key="9">
    <source>
        <dbReference type="Proteomes" id="UP000095512"/>
    </source>
</evidence>
<dbReference type="InterPro" id="IPR036542">
    <property type="entry name" value="PTS_IIA_lac/cel_sf"/>
</dbReference>
<keyword evidence="3 8" id="KW-0808">Transferase</keyword>
<dbReference type="Gene3D" id="1.20.58.80">
    <property type="entry name" value="Phosphotransferase system, lactose/cellobiose-type IIA subunit"/>
    <property type="match status" value="1"/>
</dbReference>
<evidence type="ECO:0000256" key="7">
    <source>
        <dbReference type="PROSITE-ProRule" id="PRU00418"/>
    </source>
</evidence>
<feature type="active site" description="Tele-phosphohistidine intermediate" evidence="5">
    <location>
        <position position="80"/>
    </location>
</feature>
<evidence type="ECO:0000256" key="6">
    <source>
        <dbReference type="PIRSR" id="PIRSR000699-2"/>
    </source>
</evidence>
<dbReference type="Proteomes" id="UP000095512">
    <property type="component" value="Unassembled WGS sequence"/>
</dbReference>
<dbReference type="InterPro" id="IPR003188">
    <property type="entry name" value="PTS_IIA_lac/cel"/>
</dbReference>
<name>A0A174DUZ5_9FIRM</name>
<proteinExistence type="predicted"/>
<dbReference type="SUPFAM" id="SSF46973">
    <property type="entry name" value="Enzyme IIa from lactose specific PTS, IIa-lac"/>
    <property type="match status" value="1"/>
</dbReference>
<dbReference type="AlphaFoldDB" id="A0A174DUZ5"/>
<dbReference type="GO" id="GO:0046872">
    <property type="term" value="F:metal ion binding"/>
    <property type="evidence" value="ECO:0007669"/>
    <property type="project" value="UniProtKB-KW"/>
</dbReference>
<sequence length="107" mass="11892">MAKMTDELGMKCFQIVAQVGAARSYYINAIQCAKEGKFEDAERMIKEGDVSFNQGHTEHTSLLSMEASGELDGSGLLLIHAEDQLMSAEGFRIIAKEFIDVYKRLNV</sequence>
<keyword evidence="6" id="KW-0479">Metal-binding</keyword>
<dbReference type="GO" id="GO:0009401">
    <property type="term" value="P:phosphoenolpyruvate-dependent sugar phosphotransferase system"/>
    <property type="evidence" value="ECO:0007669"/>
    <property type="project" value="UniProtKB-KW"/>
</dbReference>
<evidence type="ECO:0000256" key="4">
    <source>
        <dbReference type="ARBA" id="ARBA00022683"/>
    </source>
</evidence>
<dbReference type="EC" id="2.7.1.-" evidence="8"/>
<dbReference type="GO" id="GO:0016740">
    <property type="term" value="F:transferase activity"/>
    <property type="evidence" value="ECO:0007669"/>
    <property type="project" value="UniProtKB-KW"/>
</dbReference>
<dbReference type="CDD" id="cd00215">
    <property type="entry name" value="PTS_IIA_lac"/>
    <property type="match status" value="1"/>
</dbReference>